<keyword evidence="9" id="KW-1185">Reference proteome</keyword>
<feature type="domain" description="DUF4246" evidence="7">
    <location>
        <begin position="9"/>
        <end position="64"/>
    </location>
</feature>
<evidence type="ECO:0000259" key="7">
    <source>
        <dbReference type="Pfam" id="PF21666"/>
    </source>
</evidence>
<evidence type="ECO:0000256" key="3">
    <source>
        <dbReference type="ARBA" id="ARBA00023274"/>
    </source>
</evidence>
<dbReference type="InterPro" id="IPR005998">
    <property type="entry name" value="Ribosomal_uL30_euk"/>
</dbReference>
<protein>
    <recommendedName>
        <fullName evidence="10">60S ribosomal protein L7</fullName>
    </recommendedName>
</protein>
<evidence type="ECO:0000313" key="8">
    <source>
        <dbReference type="EMBL" id="OCB85949.1"/>
    </source>
</evidence>
<dbReference type="SUPFAM" id="SSF55129">
    <property type="entry name" value="Ribosomal protein L30p/L7e"/>
    <property type="match status" value="1"/>
</dbReference>
<dbReference type="InterPro" id="IPR012988">
    <property type="entry name" value="Ribosomal_uL30_N_euk"/>
</dbReference>
<dbReference type="GO" id="GO:0003723">
    <property type="term" value="F:RNA binding"/>
    <property type="evidence" value="ECO:0007669"/>
    <property type="project" value="InterPro"/>
</dbReference>
<reference evidence="8" key="1">
    <citation type="submission" date="2016-06" db="EMBL/GenBank/DDBJ databases">
        <title>Draft Genome sequence of the fungus Inonotus baumii.</title>
        <authorList>
            <person name="Zhu H."/>
            <person name="Lin W."/>
        </authorList>
    </citation>
    <scope>NUCLEOTIDE SEQUENCE</scope>
    <source>
        <strain evidence="8">821</strain>
    </source>
</reference>
<feature type="domain" description="Large ribosomal subunit protein uL30 N-terminal eukaryotes" evidence="5">
    <location>
        <begin position="625"/>
        <end position="696"/>
    </location>
</feature>
<organism evidence="8 9">
    <name type="scientific">Sanghuangporus baumii</name>
    <name type="common">Phellinus baumii</name>
    <dbReference type="NCBI Taxonomy" id="108892"/>
    <lineage>
        <taxon>Eukaryota</taxon>
        <taxon>Fungi</taxon>
        <taxon>Dikarya</taxon>
        <taxon>Basidiomycota</taxon>
        <taxon>Agaricomycotina</taxon>
        <taxon>Agaricomycetes</taxon>
        <taxon>Hymenochaetales</taxon>
        <taxon>Hymenochaetaceae</taxon>
        <taxon>Sanghuangporus</taxon>
    </lineage>
</organism>
<comment type="similarity">
    <text evidence="1">Belongs to the universal ribosomal protein uL30 family.</text>
</comment>
<evidence type="ECO:0000259" key="5">
    <source>
        <dbReference type="Pfam" id="PF08079"/>
    </source>
</evidence>
<evidence type="ECO:0008006" key="10">
    <source>
        <dbReference type="Google" id="ProtNLM"/>
    </source>
</evidence>
<dbReference type="InterPro" id="IPR016082">
    <property type="entry name" value="Ribosomal_uL30_ferredoxin-like"/>
</dbReference>
<dbReference type="InterPro" id="IPR018038">
    <property type="entry name" value="Ribosomal_uL30_CS"/>
</dbReference>
<dbReference type="PROSITE" id="PS00634">
    <property type="entry name" value="RIBOSOMAL_L30"/>
    <property type="match status" value="1"/>
</dbReference>
<dbReference type="Pfam" id="PF21666">
    <property type="entry name" value="DUF4246_N"/>
    <property type="match status" value="1"/>
</dbReference>
<comment type="caution">
    <text evidence="8">The sequence shown here is derived from an EMBL/GenBank/DDBJ whole genome shotgun (WGS) entry which is preliminary data.</text>
</comment>
<dbReference type="Pfam" id="PF00327">
    <property type="entry name" value="Ribosomal_L30"/>
    <property type="match status" value="1"/>
</dbReference>
<dbReference type="FunFam" id="3.30.1390.20:FF:000003">
    <property type="entry name" value="60S ribosomal protein L7"/>
    <property type="match status" value="1"/>
</dbReference>
<dbReference type="Proteomes" id="UP000757232">
    <property type="component" value="Unassembled WGS sequence"/>
</dbReference>
<dbReference type="InterPro" id="IPR049192">
    <property type="entry name" value="DUF4246_C"/>
</dbReference>
<dbReference type="GO" id="GO:1990904">
    <property type="term" value="C:ribonucleoprotein complex"/>
    <property type="evidence" value="ECO:0007669"/>
    <property type="project" value="UniProtKB-KW"/>
</dbReference>
<dbReference type="NCBIfam" id="TIGR01310">
    <property type="entry name" value="uL30_euk"/>
    <property type="match status" value="1"/>
</dbReference>
<keyword evidence="3" id="KW-0687">Ribonucleoprotein</keyword>
<dbReference type="PANTHER" id="PTHR33119:SF1">
    <property type="entry name" value="FE2OG DIOXYGENASE DOMAIN-CONTAINING PROTEIN"/>
    <property type="match status" value="1"/>
</dbReference>
<dbReference type="CDD" id="cd01657">
    <property type="entry name" value="Ribosomal_L7_archeal_euk"/>
    <property type="match status" value="1"/>
</dbReference>
<evidence type="ECO:0000259" key="4">
    <source>
        <dbReference type="Pfam" id="PF00327"/>
    </source>
</evidence>
<gene>
    <name evidence="8" type="ORF">A7U60_g7083</name>
</gene>
<dbReference type="InterPro" id="IPR035808">
    <property type="entry name" value="Ribosomal_uL30_euk_arc"/>
</dbReference>
<dbReference type="EMBL" id="LNZH02000206">
    <property type="protein sequence ID" value="OCB85949.1"/>
    <property type="molecule type" value="Genomic_DNA"/>
</dbReference>
<evidence type="ECO:0000259" key="6">
    <source>
        <dbReference type="Pfam" id="PF14033"/>
    </source>
</evidence>
<dbReference type="Pfam" id="PF14033">
    <property type="entry name" value="DUF4246"/>
    <property type="match status" value="1"/>
</dbReference>
<dbReference type="FunFam" id="3.30.1390.20:FF:000002">
    <property type="entry name" value="60S ribosomal protein L7"/>
    <property type="match status" value="1"/>
</dbReference>
<keyword evidence="2" id="KW-0689">Ribosomal protein</keyword>
<dbReference type="InterPro" id="IPR036919">
    <property type="entry name" value="Ribo_uL30_ferredoxin-like_sf"/>
</dbReference>
<dbReference type="PANTHER" id="PTHR33119">
    <property type="entry name" value="IFI3P"/>
    <property type="match status" value="1"/>
</dbReference>
<accession>A0A9Q5HU72</accession>
<feature type="domain" description="Large ribosomal subunit protein uL30-like ferredoxin-like fold" evidence="4">
    <location>
        <begin position="701"/>
        <end position="751"/>
    </location>
</feature>
<name>A0A9Q5HU72_SANBA</name>
<dbReference type="InterPro" id="IPR025340">
    <property type="entry name" value="DUF4246"/>
</dbReference>
<proteinExistence type="inferred from homology"/>
<evidence type="ECO:0000313" key="9">
    <source>
        <dbReference type="Proteomes" id="UP000757232"/>
    </source>
</evidence>
<dbReference type="Pfam" id="PF08079">
    <property type="entry name" value="Ribosomal_L30_N"/>
    <property type="match status" value="1"/>
</dbReference>
<dbReference type="AlphaFoldDB" id="A0A9Q5HU72"/>
<evidence type="ECO:0000256" key="2">
    <source>
        <dbReference type="ARBA" id="ARBA00022980"/>
    </source>
</evidence>
<sequence>MLRALHNPATASFPDVFGISGGSLPPPRTLNELLMVKLSASIRSKSEWWKKYKDSEIRTRWREEALNAEMVWIEKATMLVPLDEAPRHFAAGSRNEEDSVVKLSKKEVDYVLDELDGYAKLRDEETGIQARMNLIHSALSIEIIDSLIKEELRERLKRGVSVLENVPDSEKDWHPGSNDQVLDLVHPSLHCVVYGRTLAIPRSHSGSQERPEPKPLMVPEFIRGCQPTLRSERFQWLPTDFSVSDDGKVKALGYINNLHPSHSELYETVEGILSAFVPLFDHVLTDMLYPLPQRLPANYLPLKEVDPNHPQNEDAEDYYDQVDEYMENVWKENKIVGLPQLPEDGYTGGLEERENVFSLRGRTIQVIVKLANIHLTPKNPEYKGGSWHIEGMVNERIVASGLFYYDQENITGSELAFRIAVDEPEIATRIQADTYDYYAHYKTWGMVMAYDGSTKLNNVVGATGTIEGRCLAFPNTYQHRVSPFKLEDPTKPGHRKILALFLVDPSLKEPIPSTSIVPPQQRKWIKQALQEAGSNTLLRRLPIEILNAIADQVGPEVTSEEEAKAIRSELIEERKMAKKREENSCTENDFHGSFNDVRIALHSISVVFLTISYVDSVPSAADIEVPETLLKKRKQNEKAREERITAAAAARKAQKAKRKVIFKRAEAYVKDYQAKEKEEVRLRRAARSAGDFYVPAEPKVYFVIRIRGINEIAPKPRKILQLLRLLQINNGVFVKVTKATQQMLRLIEPYVTYGHVLSVRELIYKRGYGKVNKQRVPLTSNIVIEEALGKYNILCVEDLVHEIVTAGPHFKQAANFLWPFKLSNPTGGWRARKFLHYVEGGDHGNREANINKLVRQMN</sequence>
<evidence type="ECO:0000256" key="1">
    <source>
        <dbReference type="ARBA" id="ARBA00007594"/>
    </source>
</evidence>
<dbReference type="OrthoDB" id="415532at2759"/>
<feature type="domain" description="DUF4246" evidence="6">
    <location>
        <begin position="106"/>
        <end position="527"/>
    </location>
</feature>
<dbReference type="Gene3D" id="3.30.1390.20">
    <property type="entry name" value="Ribosomal protein L30, ferredoxin-like fold domain"/>
    <property type="match status" value="1"/>
</dbReference>
<dbReference type="InterPro" id="IPR049207">
    <property type="entry name" value="DUF4246_N"/>
</dbReference>
<dbReference type="GO" id="GO:0005840">
    <property type="term" value="C:ribosome"/>
    <property type="evidence" value="ECO:0007669"/>
    <property type="project" value="UniProtKB-KW"/>
</dbReference>